<dbReference type="GO" id="GO:0031564">
    <property type="term" value="P:transcription antitermination"/>
    <property type="evidence" value="ECO:0007669"/>
    <property type="project" value="UniProtKB-KW"/>
</dbReference>
<reference evidence="9" key="1">
    <citation type="submission" date="2016-10" db="EMBL/GenBank/DDBJ databases">
        <authorList>
            <person name="Varghese N."/>
            <person name="Submissions S."/>
        </authorList>
    </citation>
    <scope>NUCLEOTIDE SEQUENCE [LARGE SCALE GENOMIC DNA]</scope>
    <source>
        <strain evidence="9">CGMCC 4.3516</strain>
    </source>
</reference>
<evidence type="ECO:0000256" key="3">
    <source>
        <dbReference type="ARBA" id="ARBA00022884"/>
    </source>
</evidence>
<dbReference type="GO" id="GO:0005829">
    <property type="term" value="C:cytosol"/>
    <property type="evidence" value="ECO:0007669"/>
    <property type="project" value="TreeGrafter"/>
</dbReference>
<dbReference type="InterPro" id="IPR035926">
    <property type="entry name" value="NusB-like_sf"/>
</dbReference>
<keyword evidence="2" id="KW-0889">Transcription antitermination</keyword>
<evidence type="ECO:0000259" key="7">
    <source>
        <dbReference type="Pfam" id="PF01029"/>
    </source>
</evidence>
<feature type="domain" description="NusB/RsmB/TIM44" evidence="7">
    <location>
        <begin position="3"/>
        <end position="126"/>
    </location>
</feature>
<proteinExistence type="inferred from homology"/>
<keyword evidence="4" id="KW-0805">Transcription regulation</keyword>
<feature type="region of interest" description="Disordered" evidence="6">
    <location>
        <begin position="125"/>
        <end position="155"/>
    </location>
</feature>
<dbReference type="NCBIfam" id="TIGR01951">
    <property type="entry name" value="nusB"/>
    <property type="match status" value="1"/>
</dbReference>
<dbReference type="PANTHER" id="PTHR11078:SF3">
    <property type="entry name" value="ANTITERMINATION NUSB DOMAIN-CONTAINING PROTEIN"/>
    <property type="match status" value="1"/>
</dbReference>
<dbReference type="Pfam" id="PF01029">
    <property type="entry name" value="NusB"/>
    <property type="match status" value="1"/>
</dbReference>
<evidence type="ECO:0000313" key="9">
    <source>
        <dbReference type="Proteomes" id="UP000198949"/>
    </source>
</evidence>
<evidence type="ECO:0000256" key="5">
    <source>
        <dbReference type="ARBA" id="ARBA00023163"/>
    </source>
</evidence>
<evidence type="ECO:0000256" key="1">
    <source>
        <dbReference type="ARBA" id="ARBA00005952"/>
    </source>
</evidence>
<dbReference type="SUPFAM" id="SSF48013">
    <property type="entry name" value="NusB-like"/>
    <property type="match status" value="1"/>
</dbReference>
<dbReference type="OrthoDB" id="3528057at2"/>
<dbReference type="InterPro" id="IPR011605">
    <property type="entry name" value="NusB_fam"/>
</dbReference>
<dbReference type="EMBL" id="FNAD01000006">
    <property type="protein sequence ID" value="SDD67144.1"/>
    <property type="molecule type" value="Genomic_DNA"/>
</dbReference>
<feature type="compositionally biased region" description="Basic and acidic residues" evidence="6">
    <location>
        <begin position="125"/>
        <end position="148"/>
    </location>
</feature>
<dbReference type="AlphaFoldDB" id="A0A1G6WMW6"/>
<dbReference type="Proteomes" id="UP000198949">
    <property type="component" value="Unassembled WGS sequence"/>
</dbReference>
<comment type="similarity">
    <text evidence="1">Belongs to the NusB family.</text>
</comment>
<accession>A0A1G6WMW6</accession>
<evidence type="ECO:0000313" key="8">
    <source>
        <dbReference type="EMBL" id="SDD67144.1"/>
    </source>
</evidence>
<evidence type="ECO:0000256" key="6">
    <source>
        <dbReference type="SAM" id="MobiDB-lite"/>
    </source>
</evidence>
<sequence>MRAVEILYEAESRDTEPSKVLAERASRAFADPEAPRLPAYAEELVRGVAQHLGELDAIIGASAKGWAVERIAAVDRNVMRVALYEIRHVPDVDTPVAIKEAMRVALQIGSSDDTSFVNAVLDKAARADKPQERAEDKPRESIEDKPREEADDTAE</sequence>
<keyword evidence="9" id="KW-1185">Reference proteome</keyword>
<protein>
    <submittedName>
        <fullName evidence="8">NusB antitermination factor</fullName>
    </submittedName>
</protein>
<keyword evidence="5" id="KW-0804">Transcription</keyword>
<evidence type="ECO:0000256" key="4">
    <source>
        <dbReference type="ARBA" id="ARBA00023015"/>
    </source>
</evidence>
<dbReference type="GO" id="GO:0006353">
    <property type="term" value="P:DNA-templated transcription termination"/>
    <property type="evidence" value="ECO:0007669"/>
    <property type="project" value="InterPro"/>
</dbReference>
<keyword evidence="3" id="KW-0694">RNA-binding</keyword>
<gene>
    <name evidence="8" type="ORF">SAMN05216270_106123</name>
</gene>
<dbReference type="STRING" id="58114.SAMN05216270_106123"/>
<dbReference type="Gene3D" id="1.10.940.10">
    <property type="entry name" value="NusB-like"/>
    <property type="match status" value="1"/>
</dbReference>
<organism evidence="8 9">
    <name type="scientific">Glycomyces harbinensis</name>
    <dbReference type="NCBI Taxonomy" id="58114"/>
    <lineage>
        <taxon>Bacteria</taxon>
        <taxon>Bacillati</taxon>
        <taxon>Actinomycetota</taxon>
        <taxon>Actinomycetes</taxon>
        <taxon>Glycomycetales</taxon>
        <taxon>Glycomycetaceae</taxon>
        <taxon>Glycomyces</taxon>
    </lineage>
</organism>
<dbReference type="GO" id="GO:0003723">
    <property type="term" value="F:RNA binding"/>
    <property type="evidence" value="ECO:0007669"/>
    <property type="project" value="UniProtKB-KW"/>
</dbReference>
<name>A0A1G6WMW6_9ACTN</name>
<evidence type="ECO:0000256" key="2">
    <source>
        <dbReference type="ARBA" id="ARBA00022814"/>
    </source>
</evidence>
<dbReference type="InterPro" id="IPR006027">
    <property type="entry name" value="NusB_RsmB_TIM44"/>
</dbReference>
<dbReference type="PANTHER" id="PTHR11078">
    <property type="entry name" value="N UTILIZATION SUBSTANCE PROTEIN B-RELATED"/>
    <property type="match status" value="1"/>
</dbReference>